<sequence length="360" mass="41084">MSTVRNLTAAYTLEVETNEEKSKSLIPELPDEITELCLYRIPYPYQSQVRSVSSSWNKAISHPSFLYTKNQLSLSLPYLFVFAFHKSTAEVQWQAMDVKSGRWFVLPPMPCPKAVCPPSFACASIPHEGKLYVMGGMRSDTGYTMGTMITYRTSTNQWLVPSPMRTPRAFFSAGNINGKIIVVGGNEIDLDVELYDPEHDKWVEGAKMHSKLAKYDAVVVGRKLYITEGWTWPFVFSPREDTWQEMSDGMREGWTRMGMVMGDRIFVISEHCDCRMKVYHPDEDTWEFVDGERFPCNALMRPFAVSAVEGRIYVVSSGLNVAIGRVFEEQMGKFWVDWEVVDAPEAFHEFSPSNCLLLYA</sequence>
<proteinExistence type="predicted"/>
<dbReference type="Pfam" id="PF01344">
    <property type="entry name" value="Kelch_1"/>
    <property type="match status" value="1"/>
</dbReference>
<dbReference type="SUPFAM" id="SSF117281">
    <property type="entry name" value="Kelch motif"/>
    <property type="match status" value="1"/>
</dbReference>
<dbReference type="EMBL" id="CAUOFW020000779">
    <property type="protein sequence ID" value="CAK9136770.1"/>
    <property type="molecule type" value="Genomic_DNA"/>
</dbReference>
<keyword evidence="2" id="KW-0677">Repeat</keyword>
<dbReference type="PANTHER" id="PTHR46344">
    <property type="entry name" value="OS02G0202900 PROTEIN"/>
    <property type="match status" value="1"/>
</dbReference>
<accession>A0ABC8QZL8</accession>
<dbReference type="AlphaFoldDB" id="A0ABC8QZL8"/>
<comment type="caution">
    <text evidence="4">The sequence shown here is derived from an EMBL/GenBank/DDBJ whole genome shotgun (WGS) entry which is preliminary data.</text>
</comment>
<dbReference type="InterPro" id="IPR006652">
    <property type="entry name" value="Kelch_1"/>
</dbReference>
<dbReference type="SMART" id="SM00612">
    <property type="entry name" value="Kelch"/>
    <property type="match status" value="2"/>
</dbReference>
<dbReference type="Pfam" id="PF00646">
    <property type="entry name" value="F-box"/>
    <property type="match status" value="1"/>
</dbReference>
<dbReference type="PANTHER" id="PTHR46344:SF4">
    <property type="entry name" value="OS07G0153400 PROTEIN"/>
    <property type="match status" value="1"/>
</dbReference>
<dbReference type="Proteomes" id="UP001642360">
    <property type="component" value="Unassembled WGS sequence"/>
</dbReference>
<feature type="domain" description="F-box" evidence="3">
    <location>
        <begin position="29"/>
        <end position="69"/>
    </location>
</feature>
<evidence type="ECO:0000259" key="3">
    <source>
        <dbReference type="SMART" id="SM00256"/>
    </source>
</evidence>
<protein>
    <recommendedName>
        <fullName evidence="3">F-box domain-containing protein</fullName>
    </recommendedName>
</protein>
<dbReference type="InterPro" id="IPR036047">
    <property type="entry name" value="F-box-like_dom_sf"/>
</dbReference>
<reference evidence="4 5" key="1">
    <citation type="submission" date="2024-02" db="EMBL/GenBank/DDBJ databases">
        <authorList>
            <person name="Vignale AGUSTIN F."/>
            <person name="Sosa J E."/>
            <person name="Modenutti C."/>
        </authorList>
    </citation>
    <scope>NUCLEOTIDE SEQUENCE [LARGE SCALE GENOMIC DNA]</scope>
</reference>
<dbReference type="InterPro" id="IPR001810">
    <property type="entry name" value="F-box_dom"/>
</dbReference>
<dbReference type="SUPFAM" id="SSF81383">
    <property type="entry name" value="F-box domain"/>
    <property type="match status" value="1"/>
</dbReference>
<evidence type="ECO:0000256" key="1">
    <source>
        <dbReference type="ARBA" id="ARBA00022441"/>
    </source>
</evidence>
<dbReference type="InterPro" id="IPR015915">
    <property type="entry name" value="Kelch-typ_b-propeller"/>
</dbReference>
<evidence type="ECO:0000313" key="5">
    <source>
        <dbReference type="Proteomes" id="UP001642360"/>
    </source>
</evidence>
<evidence type="ECO:0000256" key="2">
    <source>
        <dbReference type="ARBA" id="ARBA00022737"/>
    </source>
</evidence>
<organism evidence="4 5">
    <name type="scientific">Ilex paraguariensis</name>
    <name type="common">yerba mate</name>
    <dbReference type="NCBI Taxonomy" id="185542"/>
    <lineage>
        <taxon>Eukaryota</taxon>
        <taxon>Viridiplantae</taxon>
        <taxon>Streptophyta</taxon>
        <taxon>Embryophyta</taxon>
        <taxon>Tracheophyta</taxon>
        <taxon>Spermatophyta</taxon>
        <taxon>Magnoliopsida</taxon>
        <taxon>eudicotyledons</taxon>
        <taxon>Gunneridae</taxon>
        <taxon>Pentapetalae</taxon>
        <taxon>asterids</taxon>
        <taxon>campanulids</taxon>
        <taxon>Aquifoliales</taxon>
        <taxon>Aquifoliaceae</taxon>
        <taxon>Ilex</taxon>
    </lineage>
</organism>
<name>A0ABC8QZL8_9AQUA</name>
<keyword evidence="1" id="KW-0880">Kelch repeat</keyword>
<evidence type="ECO:0000313" key="4">
    <source>
        <dbReference type="EMBL" id="CAK9136770.1"/>
    </source>
</evidence>
<dbReference type="SMART" id="SM00256">
    <property type="entry name" value="FBOX"/>
    <property type="match status" value="1"/>
</dbReference>
<gene>
    <name evidence="4" type="ORF">ILEXP_LOCUS3777</name>
</gene>
<dbReference type="Gene3D" id="2.120.10.80">
    <property type="entry name" value="Kelch-type beta propeller"/>
    <property type="match status" value="1"/>
</dbReference>
<keyword evidence="5" id="KW-1185">Reference proteome</keyword>